<evidence type="ECO:0000256" key="2">
    <source>
        <dbReference type="ARBA" id="ARBA00022448"/>
    </source>
</evidence>
<dbReference type="PANTHER" id="PTHR30151">
    <property type="entry name" value="ALKANE SULFONATE ABC TRANSPORTER-RELATED, MEMBRANE SUBUNIT"/>
    <property type="match status" value="1"/>
</dbReference>
<proteinExistence type="inferred from homology"/>
<keyword evidence="5 7" id="KW-1133">Transmembrane helix</keyword>
<dbReference type="PANTHER" id="PTHR30151:SF41">
    <property type="entry name" value="ABC TRANSPORTER PERMEASE PROTEIN"/>
    <property type="match status" value="1"/>
</dbReference>
<comment type="subcellular location">
    <subcellularLocation>
        <location evidence="1 7">Cell membrane</location>
        <topology evidence="1 7">Multi-pass membrane protein</topology>
    </subcellularLocation>
</comment>
<evidence type="ECO:0000256" key="3">
    <source>
        <dbReference type="ARBA" id="ARBA00022475"/>
    </source>
</evidence>
<feature type="transmembrane region" description="Helical" evidence="7">
    <location>
        <begin position="174"/>
        <end position="195"/>
    </location>
</feature>
<keyword evidence="2 7" id="KW-0813">Transport</keyword>
<accession>A0A077ME33</accession>
<reference evidence="9 10" key="1">
    <citation type="journal article" date="2013" name="ISME J.">
        <title>A metabolic model for members of the genus Tetrasphaera involved in enhanced biological phosphorus removal.</title>
        <authorList>
            <person name="Kristiansen R."/>
            <person name="Nguyen H.T.T."/>
            <person name="Saunders A.M."/>
            <person name="Nielsen J.L."/>
            <person name="Wimmer R."/>
            <person name="Le V.Q."/>
            <person name="McIlroy S.J."/>
            <person name="Petrovski S."/>
            <person name="Seviour R.J."/>
            <person name="Calteau A."/>
            <person name="Nielsen K.L."/>
            <person name="Nielsen P.H."/>
        </authorList>
    </citation>
    <scope>NUCLEOTIDE SEQUENCE [LARGE SCALE GENOMIC DNA]</scope>
    <source>
        <strain evidence="9 10">Ben 74</strain>
    </source>
</reference>
<evidence type="ECO:0000259" key="8">
    <source>
        <dbReference type="PROSITE" id="PS50928"/>
    </source>
</evidence>
<dbReference type="RefSeq" id="WP_157038547.1">
    <property type="nucleotide sequence ID" value="NZ_HF571038.1"/>
</dbReference>
<dbReference type="STRING" id="1193518.BN13_630002"/>
<keyword evidence="4 7" id="KW-0812">Transmembrane</keyword>
<dbReference type="EMBL" id="CAJC01000176">
    <property type="protein sequence ID" value="CCI54210.1"/>
    <property type="molecule type" value="Genomic_DNA"/>
</dbReference>
<feature type="domain" description="ABC transmembrane type-1" evidence="8">
    <location>
        <begin position="62"/>
        <end position="240"/>
    </location>
</feature>
<dbReference type="InterPro" id="IPR000515">
    <property type="entry name" value="MetI-like"/>
</dbReference>
<dbReference type="PROSITE" id="PS50928">
    <property type="entry name" value="ABC_TM1"/>
    <property type="match status" value="1"/>
</dbReference>
<name>A0A077ME33_9MICO</name>
<dbReference type="Gene3D" id="1.10.3720.10">
    <property type="entry name" value="MetI-like"/>
    <property type="match status" value="1"/>
</dbReference>
<evidence type="ECO:0000313" key="10">
    <source>
        <dbReference type="Proteomes" id="UP000035720"/>
    </source>
</evidence>
<dbReference type="AlphaFoldDB" id="A0A077ME33"/>
<evidence type="ECO:0000256" key="7">
    <source>
        <dbReference type="RuleBase" id="RU363032"/>
    </source>
</evidence>
<organism evidence="9 10">
    <name type="scientific">Nostocoides jenkinsii Ben 74</name>
    <dbReference type="NCBI Taxonomy" id="1193518"/>
    <lineage>
        <taxon>Bacteria</taxon>
        <taxon>Bacillati</taxon>
        <taxon>Actinomycetota</taxon>
        <taxon>Actinomycetes</taxon>
        <taxon>Micrococcales</taxon>
        <taxon>Intrasporangiaceae</taxon>
        <taxon>Nostocoides</taxon>
    </lineage>
</organism>
<comment type="caution">
    <text evidence="9">The sequence shown here is derived from an EMBL/GenBank/DDBJ whole genome shotgun (WGS) entry which is preliminary data.</text>
</comment>
<dbReference type="InterPro" id="IPR035906">
    <property type="entry name" value="MetI-like_sf"/>
</dbReference>
<dbReference type="GO" id="GO:0055085">
    <property type="term" value="P:transmembrane transport"/>
    <property type="evidence" value="ECO:0007669"/>
    <property type="project" value="InterPro"/>
</dbReference>
<feature type="transmembrane region" description="Helical" evidence="7">
    <location>
        <begin position="122"/>
        <end position="141"/>
    </location>
</feature>
<dbReference type="Proteomes" id="UP000035720">
    <property type="component" value="Unassembled WGS sequence"/>
</dbReference>
<dbReference type="GO" id="GO:0005886">
    <property type="term" value="C:plasma membrane"/>
    <property type="evidence" value="ECO:0007669"/>
    <property type="project" value="UniProtKB-SubCell"/>
</dbReference>
<feature type="transmembrane region" description="Helical" evidence="7">
    <location>
        <begin position="96"/>
        <end position="116"/>
    </location>
</feature>
<dbReference type="CDD" id="cd06261">
    <property type="entry name" value="TM_PBP2"/>
    <property type="match status" value="1"/>
</dbReference>
<evidence type="ECO:0000256" key="5">
    <source>
        <dbReference type="ARBA" id="ARBA00022989"/>
    </source>
</evidence>
<dbReference type="Pfam" id="PF00528">
    <property type="entry name" value="BPD_transp_1"/>
    <property type="match status" value="1"/>
</dbReference>
<feature type="transmembrane region" description="Helical" evidence="7">
    <location>
        <begin position="65"/>
        <end position="89"/>
    </location>
</feature>
<comment type="similarity">
    <text evidence="7">Belongs to the binding-protein-dependent transport system permease family.</text>
</comment>
<keyword evidence="6 7" id="KW-0472">Membrane</keyword>
<protein>
    <submittedName>
        <fullName evidence="9">Binding-protein-dependent transport systems inner membrane component</fullName>
    </submittedName>
</protein>
<evidence type="ECO:0000313" key="9">
    <source>
        <dbReference type="EMBL" id="CCI54210.1"/>
    </source>
</evidence>
<keyword evidence="3" id="KW-1003">Cell membrane</keyword>
<gene>
    <name evidence="9" type="ORF">BN13_630002</name>
</gene>
<evidence type="ECO:0000256" key="1">
    <source>
        <dbReference type="ARBA" id="ARBA00004651"/>
    </source>
</evidence>
<evidence type="ECO:0000256" key="4">
    <source>
        <dbReference type="ARBA" id="ARBA00022692"/>
    </source>
</evidence>
<dbReference type="OrthoDB" id="9796361at2"/>
<dbReference type="SUPFAM" id="SSF161098">
    <property type="entry name" value="MetI-like"/>
    <property type="match status" value="1"/>
</dbReference>
<evidence type="ECO:0000256" key="6">
    <source>
        <dbReference type="ARBA" id="ARBA00023136"/>
    </source>
</evidence>
<feature type="transmembrane region" description="Helical" evidence="7">
    <location>
        <begin position="222"/>
        <end position="243"/>
    </location>
</feature>
<sequence>MIARALRLALPPLLLGILSLGLWEIAVKALHIKPFVLPAPSTIWAQFVKHFDNIVKGAVGTGRNALIGVLVGAALAILLAIFASLVRVVADMSAPIVAAASVVPIVALAPVLYTMFGADKQTGRWLVAAVSVYVPVYLNTLKGLRRAQPIHRDLFRANAASGWQVTRHLTLPGALPYVATGIKIGTALAVINALIAEYFGGPVGGLGKSITSSAASSNYPLAWAYVLGAVLLGMFAYLIGAAIERLASPRGAG</sequence>
<keyword evidence="10" id="KW-1185">Reference proteome</keyword>